<keyword evidence="3" id="KW-0472">Membrane</keyword>
<sequence>MTSLRKALGAALALTWLTAGPAAAHGAPTDPVSRVVACSQGFGQFTGTAVCRAAVAANDNRQFTDWDNLRVAGVAGRDRQMIPDGKLCSGGLDTFKGLDLARTDWPATALTPGAAFTLTYRSTIAHEGTFKVYLTKRDYDPSQPLTWSDLPEKPFLTVVNPKLTNGAYHLTGRLPSDRTGRQLIYTIWQNFVQDTYYSCSDVVFPTRTPTAAAQRTAPAAATPLPATAAPATTSAPASLTPAPSSAVPGTPTPSAADASGSPLQPQPVAAESNSSSAPVLAVGGVVLIAAAVTIAAIAWRRRLG</sequence>
<comment type="caution">
    <text evidence="6">The sequence shown here is derived from an EMBL/GenBank/DDBJ whole genome shotgun (WGS) entry which is preliminary data.</text>
</comment>
<dbReference type="AlphaFoldDB" id="A0A4U0SM13"/>
<dbReference type="Pfam" id="PF03067">
    <property type="entry name" value="LPMO_10"/>
    <property type="match status" value="1"/>
</dbReference>
<protein>
    <submittedName>
        <fullName evidence="6">Chitin-binding protein</fullName>
    </submittedName>
</protein>
<dbReference type="EMBL" id="SUMC01000023">
    <property type="protein sequence ID" value="TKA09267.1"/>
    <property type="molecule type" value="Genomic_DNA"/>
</dbReference>
<evidence type="ECO:0000313" key="7">
    <source>
        <dbReference type="Proteomes" id="UP000305778"/>
    </source>
</evidence>
<evidence type="ECO:0000256" key="4">
    <source>
        <dbReference type="SAM" id="SignalP"/>
    </source>
</evidence>
<evidence type="ECO:0000256" key="1">
    <source>
        <dbReference type="ARBA" id="ARBA00022729"/>
    </source>
</evidence>
<keyword evidence="1 4" id="KW-0732">Signal</keyword>
<name>A0A4U0SM13_9ACTN</name>
<feature type="chain" id="PRO_5020796292" evidence="4">
    <location>
        <begin position="25"/>
        <end position="304"/>
    </location>
</feature>
<dbReference type="RefSeq" id="WP_136725874.1">
    <property type="nucleotide sequence ID" value="NZ_SUMC01000023.1"/>
</dbReference>
<dbReference type="Proteomes" id="UP000305778">
    <property type="component" value="Unassembled WGS sequence"/>
</dbReference>
<dbReference type="SUPFAM" id="SSF81296">
    <property type="entry name" value="E set domains"/>
    <property type="match status" value="1"/>
</dbReference>
<accession>A0A4U0SM13</accession>
<keyword evidence="3" id="KW-0812">Transmembrane</keyword>
<feature type="domain" description="Chitin-binding type-4" evidence="5">
    <location>
        <begin position="25"/>
        <end position="202"/>
    </location>
</feature>
<feature type="compositionally biased region" description="Low complexity" evidence="2">
    <location>
        <begin position="214"/>
        <end position="246"/>
    </location>
</feature>
<gene>
    <name evidence="6" type="ORF">FCI23_23235</name>
</gene>
<keyword evidence="3" id="KW-1133">Transmembrane helix</keyword>
<evidence type="ECO:0000313" key="6">
    <source>
        <dbReference type="EMBL" id="TKA09267.1"/>
    </source>
</evidence>
<dbReference type="InterPro" id="IPR014756">
    <property type="entry name" value="Ig_E-set"/>
</dbReference>
<dbReference type="OrthoDB" id="5179374at2"/>
<dbReference type="PANTHER" id="PTHR34823:SF1">
    <property type="entry name" value="CHITIN-BINDING TYPE-4 DOMAIN-CONTAINING PROTEIN"/>
    <property type="match status" value="1"/>
</dbReference>
<dbReference type="InterPro" id="IPR051024">
    <property type="entry name" value="GlcNAc_Chitin_IntDeg"/>
</dbReference>
<dbReference type="InterPro" id="IPR004302">
    <property type="entry name" value="Cellulose/chitin-bd_N"/>
</dbReference>
<proteinExistence type="predicted"/>
<dbReference type="Gene3D" id="2.70.50.50">
    <property type="entry name" value="chitin-binding protein cbp21"/>
    <property type="match status" value="1"/>
</dbReference>
<dbReference type="PANTHER" id="PTHR34823">
    <property type="entry name" value="GLCNAC-BINDING PROTEIN A"/>
    <property type="match status" value="1"/>
</dbReference>
<feature type="region of interest" description="Disordered" evidence="2">
    <location>
        <begin position="214"/>
        <end position="271"/>
    </location>
</feature>
<evidence type="ECO:0000256" key="2">
    <source>
        <dbReference type="SAM" id="MobiDB-lite"/>
    </source>
</evidence>
<keyword evidence="7" id="KW-1185">Reference proteome</keyword>
<dbReference type="CDD" id="cd21177">
    <property type="entry name" value="LPMO_AA10"/>
    <property type="match status" value="1"/>
</dbReference>
<evidence type="ECO:0000259" key="5">
    <source>
        <dbReference type="Pfam" id="PF03067"/>
    </source>
</evidence>
<organism evidence="6 7">
    <name type="scientific">Actinacidiphila oryziradicis</name>
    <dbReference type="NCBI Taxonomy" id="2571141"/>
    <lineage>
        <taxon>Bacteria</taxon>
        <taxon>Bacillati</taxon>
        <taxon>Actinomycetota</taxon>
        <taxon>Actinomycetes</taxon>
        <taxon>Kitasatosporales</taxon>
        <taxon>Streptomycetaceae</taxon>
        <taxon>Actinacidiphila</taxon>
    </lineage>
</organism>
<feature type="transmembrane region" description="Helical" evidence="3">
    <location>
        <begin position="279"/>
        <end position="299"/>
    </location>
</feature>
<feature type="signal peptide" evidence="4">
    <location>
        <begin position="1"/>
        <end position="24"/>
    </location>
</feature>
<evidence type="ECO:0000256" key="3">
    <source>
        <dbReference type="SAM" id="Phobius"/>
    </source>
</evidence>
<reference evidence="6 7" key="1">
    <citation type="submission" date="2019-04" db="EMBL/GenBank/DDBJ databases">
        <title>Streptomyces oryziradicis sp. nov., a novel actinomycete isolated from rhizosphere soil of rice (Oryza sativa L.).</title>
        <authorList>
            <person name="Li C."/>
        </authorList>
    </citation>
    <scope>NUCLEOTIDE SEQUENCE [LARGE SCALE GENOMIC DNA]</scope>
    <source>
        <strain evidence="6 7">NEAU-C40</strain>
    </source>
</reference>